<reference evidence="1 2" key="1">
    <citation type="journal article" date="2021" name="Commun. Biol.">
        <title>Genomic insights into the host specific adaptation of the Pneumocystis genus.</title>
        <authorList>
            <person name="Cisse O.H."/>
            <person name="Ma L."/>
            <person name="Dekker J.P."/>
            <person name="Khil P.P."/>
            <person name="Youn J.-H."/>
            <person name="Brenchley J.M."/>
            <person name="Blair R."/>
            <person name="Pahar B."/>
            <person name="Chabe M."/>
            <person name="Van Rompay K.K.A."/>
            <person name="Keesler R."/>
            <person name="Sukura A."/>
            <person name="Hirsch V."/>
            <person name="Kutty G."/>
            <person name="Liu Y."/>
            <person name="Peng L."/>
            <person name="Chen J."/>
            <person name="Song J."/>
            <person name="Weissenbacher-Lang C."/>
            <person name="Xu J."/>
            <person name="Upham N.S."/>
            <person name="Stajich J.E."/>
            <person name="Cuomo C.A."/>
            <person name="Cushion M.T."/>
            <person name="Kovacs J.A."/>
        </authorList>
    </citation>
    <scope>NUCLEOTIDE SEQUENCE [LARGE SCALE GENOMIC DNA]</scope>
    <source>
        <strain evidence="1 2">RABM</strain>
    </source>
</reference>
<gene>
    <name evidence="1" type="ORF">PORY_002175</name>
</gene>
<protein>
    <submittedName>
        <fullName evidence="1">Uncharacterized protein</fullName>
    </submittedName>
</protein>
<sequence>MDAISSLKGLLDTFQYESCESLVEAVRSHLSYEEGGIKFSIDLLDHIISSYGIFGFKYGDILEFQGPHGSGKRHLLYFIAAITLLPKVYKFNDKKEMLGGLNEGIILLDCSGKWRTDRLEEIMCEKVKKIFQSIQENTWVIHTPKDFNPYTTDIRTFTISDDSLQIYHHHLPLSYTSQVSHRICFLRKAVAQLSSNLELKNLLILSKERDNILQLGLHLAIFQRLSNRDLTLSKRKGFILSIRKSYIEIESIYFLQDSTNVNQLGLNENLIKYAASLSEKYEDLKNKASFETKTTCIESLNKKILELKPIVECFKDYEKSLSIIHELEELKCENENHEIVKLAEEELKKEILLFESLSSRLKKILVPKHVHSDLSCILEIHAGVGGHEAALFAADLLKMYQKYSVSKNWEYKMLSINKNEGSEGVSEAIVQIDGLGAFGRLKNEAGVHRVQRIPSTESKGRTHTSTATIIVLPKIDEKREFDKVDMKEIKVEVMRSRGAGGQHVNKTESAVRMTHIPTGISVSMQDSRSQHQNRAKALMVLKYRIAALKCEEDAEYQRSKRRSQVSSAVRPEKIRTYNFPQNRITDHRCGYSLYDLDNCMNGGNGLDLLFDKLESWEIQIQLESYH</sequence>
<name>A0ACB7CBP4_9ASCO</name>
<proteinExistence type="predicted"/>
<dbReference type="Proteomes" id="UP000768646">
    <property type="component" value="Unassembled WGS sequence"/>
</dbReference>
<accession>A0ACB7CBP4</accession>
<keyword evidence="2" id="KW-1185">Reference proteome</keyword>
<evidence type="ECO:0000313" key="2">
    <source>
        <dbReference type="Proteomes" id="UP000768646"/>
    </source>
</evidence>
<organism evidence="1 2">
    <name type="scientific">Pneumocystis oryctolagi</name>
    <dbReference type="NCBI Taxonomy" id="42067"/>
    <lineage>
        <taxon>Eukaryota</taxon>
        <taxon>Fungi</taxon>
        <taxon>Dikarya</taxon>
        <taxon>Ascomycota</taxon>
        <taxon>Taphrinomycotina</taxon>
        <taxon>Pneumocystomycetes</taxon>
        <taxon>Pneumocystaceae</taxon>
        <taxon>Pneumocystis</taxon>
    </lineage>
</organism>
<dbReference type="EMBL" id="JABTEG010000008">
    <property type="protein sequence ID" value="KAG4304465.1"/>
    <property type="molecule type" value="Genomic_DNA"/>
</dbReference>
<evidence type="ECO:0000313" key="1">
    <source>
        <dbReference type="EMBL" id="KAG4304465.1"/>
    </source>
</evidence>
<comment type="caution">
    <text evidence="1">The sequence shown here is derived from an EMBL/GenBank/DDBJ whole genome shotgun (WGS) entry which is preliminary data.</text>
</comment>